<comment type="caution">
    <text evidence="1">The sequence shown here is derived from an EMBL/GenBank/DDBJ whole genome shotgun (WGS) entry which is preliminary data.</text>
</comment>
<evidence type="ECO:0000313" key="2">
    <source>
        <dbReference type="Proteomes" id="UP000794436"/>
    </source>
</evidence>
<keyword evidence="2" id="KW-1185">Reference proteome</keyword>
<evidence type="ECO:0000313" key="1">
    <source>
        <dbReference type="EMBL" id="TMW67548.1"/>
    </source>
</evidence>
<dbReference type="EMBL" id="SPLM01000004">
    <property type="protein sequence ID" value="TMW67548.1"/>
    <property type="molecule type" value="Genomic_DNA"/>
</dbReference>
<accession>A0A8K1CRA8</accession>
<gene>
    <name evidence="1" type="ORF">Poli38472_011168</name>
</gene>
<reference evidence="1" key="1">
    <citation type="submission" date="2019-03" db="EMBL/GenBank/DDBJ databases">
        <title>Long read genome sequence of the mycoparasitic Pythium oligandrum ATCC 38472 isolated from sugarbeet rhizosphere.</title>
        <authorList>
            <person name="Gaulin E."/>
        </authorList>
    </citation>
    <scope>NUCLEOTIDE SEQUENCE</scope>
    <source>
        <strain evidence="1">ATCC 38472_TT</strain>
    </source>
</reference>
<sequence>MIPSSRSRLERRYDALEGRLQLSYWILDESKSLSLDVSKVATPEKLRELRDALLLTGVQGASFLSNREWIRELDTIGVDGIFEASQRVKISPRYSFALGGPRETREFRPLLDWDSLRNLFGYEDHDDEYESDCQHLHDEFTSFLKHPEFSPIPIELSFWPPSTLTPMDQVEYLERVKMAITKTLEHCEDQKQRHFNQPRFELGAIELHLGSFCVTAAIVGRLQEILTLDMTVKLLAPPTHTEFMDIELTGWHDAWASMLLTICGHPHASTRPAHPIETLELTQSELSDDMYQAFCSVIAHATSVQKLSMNDSLRETPSSSTRWKWLLYALFSKASTTSIRSVSSTGGPLIQSSGDMDIGSMVNAKFPQTQLLGDSTPAHDSPLGSVRLEHGARFELASDPSVAVPVQEPSGQVFDVIRMDPSSAKMDILVPGYGHCLVDRASHEEKIIRSPELSERFTSRGWSVQELSLDDSHQYNPDGNSLCVRLLPYIGRRITSLRVFAERQNSAHLTPILTNCPFLESLDLAQISRGYLQPLPEALDRPDCRLKSLRFVEWSDRDEASLLAVLEKIAEPSTVVAKRLRKLVVNGDTSFEVSSSPTVARMMVQVVRHNKSLEYIDALLTPADWREYDRAMNEGRRRPLSRLERRRLEQMGQVIEEEIEEEDVYTRKVQSSRSIRTKCAFLSVSSHQPSLSLDLHTTSLIFEYLPLPEPIERTVVIRVGED</sequence>
<name>A0A8K1CRA8_PYTOL</name>
<proteinExistence type="predicted"/>
<protein>
    <submittedName>
        <fullName evidence="1">Uncharacterized protein</fullName>
    </submittedName>
</protein>
<dbReference type="SUPFAM" id="SSF52047">
    <property type="entry name" value="RNI-like"/>
    <property type="match status" value="1"/>
</dbReference>
<organism evidence="1 2">
    <name type="scientific">Pythium oligandrum</name>
    <name type="common">Mycoparasitic fungus</name>
    <dbReference type="NCBI Taxonomy" id="41045"/>
    <lineage>
        <taxon>Eukaryota</taxon>
        <taxon>Sar</taxon>
        <taxon>Stramenopiles</taxon>
        <taxon>Oomycota</taxon>
        <taxon>Peronosporomycetes</taxon>
        <taxon>Pythiales</taxon>
        <taxon>Pythiaceae</taxon>
        <taxon>Pythium</taxon>
    </lineage>
</organism>
<dbReference type="AlphaFoldDB" id="A0A8K1CRA8"/>
<dbReference type="OrthoDB" id="129194at2759"/>
<dbReference type="Proteomes" id="UP000794436">
    <property type="component" value="Unassembled WGS sequence"/>
</dbReference>